<dbReference type="GO" id="GO:0004527">
    <property type="term" value="F:exonuclease activity"/>
    <property type="evidence" value="ECO:0007669"/>
    <property type="project" value="UniProtKB-KW"/>
</dbReference>
<keyword evidence="6" id="KW-0540">Nuclease</keyword>
<dbReference type="Pfam" id="PF02383">
    <property type="entry name" value="Syja_N"/>
    <property type="match status" value="1"/>
</dbReference>
<dbReference type="STRING" id="78915.A0A4P9XU37"/>
<feature type="domain" description="SAC" evidence="5">
    <location>
        <begin position="112"/>
        <end position="374"/>
    </location>
</feature>
<evidence type="ECO:0000259" key="5">
    <source>
        <dbReference type="PROSITE" id="PS50275"/>
    </source>
</evidence>
<accession>A0A4P9XU37</accession>
<dbReference type="InterPro" id="IPR036691">
    <property type="entry name" value="Endo/exonu/phosph_ase_sf"/>
</dbReference>
<dbReference type="SMART" id="SM00128">
    <property type="entry name" value="IPPc"/>
    <property type="match status" value="1"/>
</dbReference>
<keyword evidence="7" id="KW-1185">Reference proteome</keyword>
<dbReference type="InterPro" id="IPR002013">
    <property type="entry name" value="SAC_dom"/>
</dbReference>
<dbReference type="SUPFAM" id="SSF56219">
    <property type="entry name" value="DNase I-like"/>
    <property type="match status" value="1"/>
</dbReference>
<dbReference type="InterPro" id="IPR000300">
    <property type="entry name" value="IPPc"/>
</dbReference>
<dbReference type="GO" id="GO:0016020">
    <property type="term" value="C:membrane"/>
    <property type="evidence" value="ECO:0007669"/>
    <property type="project" value="TreeGrafter"/>
</dbReference>
<dbReference type="EC" id="3.1.3.36" evidence="3"/>
<keyword evidence="6" id="KW-0269">Exonuclease</keyword>
<dbReference type="PANTHER" id="PTHR11200">
    <property type="entry name" value="INOSITOL 5-PHOSPHATASE"/>
    <property type="match status" value="1"/>
</dbReference>
<keyword evidence="4" id="KW-0378">Hydrolase</keyword>
<sequence length="742" mass="84715">FFDGRVEVFLGVVTHSQMVGELAPREHVHRVLATRFYSVSTSQYDNIYDFYSNPADTSAPTEQLRHPCEGVAKYLSSGAFYYSSNFDITKNAPCRWVPEQRYMLTVDVSARLVLIQGYVGIQEYRVGSETLKVALISRMGCKRAGVRFQTRGLDDDGNVANYVETETLFLEKHSIKSYLQVRGNVPAFWEQQGLQLKSHKVQLARTFDATKAALQKHLDRDLAKFSQMQIVNLLSETEPGESALSDTFQTYLAQLGYENITLKHFDFNNICRNGNLQNAELLVRQLEHSIRKFGYYTYDVNAQQMTTRQQGVFRTNCMDCLDRTNVMQSLISTRVLKSIIQDTPQWGPRHWEILGRHNEQWAENGDALSRVYTGTNALKSSFTRKGKSTLAGLLSDASKSLNRMYNSAFKDEQKQENIDMLLGRLVYQKRIAIYDPVNDKIQSELKSHESEFRKSESITIWTGTYNVNGRSPSASIKPWINVDSEQPGNLPELFVIGFEEVVELTAQQIMSTDVAKRQEWEELALYEINTQLPSSEAYISLRSGQLVGVALAVFVRRSSVNKIRQVEMAMKKTGLGGVSGNKGALAIRLHYLDTGFCFVCGHFASGQSNYQDRNNDYHTIMTNVTFTNGRRIEDHKQDVRRLAYEDNFEPLLRADQLRQCMAHGEVFRGFSEGYITFPPTYKYDLGSDQYDTSEKARIPAWTDRILYKGKSLELLEYSHANLRISDHRPGKCAALVYYMEYC</sequence>
<dbReference type="AlphaFoldDB" id="A0A4P9XU37"/>
<dbReference type="GO" id="GO:0046856">
    <property type="term" value="P:phosphatidylinositol dephosphorylation"/>
    <property type="evidence" value="ECO:0007669"/>
    <property type="project" value="InterPro"/>
</dbReference>
<feature type="non-terminal residue" evidence="6">
    <location>
        <position position="1"/>
    </location>
</feature>
<evidence type="ECO:0000313" key="6">
    <source>
        <dbReference type="EMBL" id="RKP08950.1"/>
    </source>
</evidence>
<dbReference type="PROSITE" id="PS50275">
    <property type="entry name" value="SAC"/>
    <property type="match status" value="1"/>
</dbReference>
<dbReference type="OrthoDB" id="405996at2759"/>
<dbReference type="EMBL" id="KZ992555">
    <property type="protein sequence ID" value="RKP08950.1"/>
    <property type="molecule type" value="Genomic_DNA"/>
</dbReference>
<dbReference type="GO" id="GO:0004439">
    <property type="term" value="F:phosphatidylinositol-4,5-bisphosphate 5-phosphatase activity"/>
    <property type="evidence" value="ECO:0007669"/>
    <property type="project" value="UniProtKB-EC"/>
</dbReference>
<evidence type="ECO:0000256" key="1">
    <source>
        <dbReference type="ARBA" id="ARBA00008943"/>
    </source>
</evidence>
<evidence type="ECO:0000313" key="7">
    <source>
        <dbReference type="Proteomes" id="UP000271241"/>
    </source>
</evidence>
<dbReference type="Pfam" id="PF22669">
    <property type="entry name" value="Exo_endo_phos2"/>
    <property type="match status" value="1"/>
</dbReference>
<dbReference type="PANTHER" id="PTHR11200:SF257">
    <property type="entry name" value="PHOSPHOINOSITIDE 5-PHOSPHATASE"/>
    <property type="match status" value="1"/>
</dbReference>
<keyword evidence="6" id="KW-0255">Endonuclease</keyword>
<name>A0A4P9XU37_9FUNG</name>
<comment type="similarity">
    <text evidence="1">Belongs to the synaptojanin family.</text>
</comment>
<proteinExistence type="inferred from homology"/>
<reference evidence="7" key="1">
    <citation type="journal article" date="2018" name="Nat. Microbiol.">
        <title>Leveraging single-cell genomics to expand the fungal tree of life.</title>
        <authorList>
            <person name="Ahrendt S.R."/>
            <person name="Quandt C.A."/>
            <person name="Ciobanu D."/>
            <person name="Clum A."/>
            <person name="Salamov A."/>
            <person name="Andreopoulos B."/>
            <person name="Cheng J.F."/>
            <person name="Woyke T."/>
            <person name="Pelin A."/>
            <person name="Henrissat B."/>
            <person name="Reynolds N.K."/>
            <person name="Benny G.L."/>
            <person name="Smith M.E."/>
            <person name="James T.Y."/>
            <person name="Grigoriev I.V."/>
        </authorList>
    </citation>
    <scope>NUCLEOTIDE SEQUENCE [LARGE SCALE GENOMIC DNA]</scope>
    <source>
        <strain evidence="7">RSA 1356</strain>
    </source>
</reference>
<organism evidence="6 7">
    <name type="scientific">Thamnocephalis sphaerospora</name>
    <dbReference type="NCBI Taxonomy" id="78915"/>
    <lineage>
        <taxon>Eukaryota</taxon>
        <taxon>Fungi</taxon>
        <taxon>Fungi incertae sedis</taxon>
        <taxon>Zoopagomycota</taxon>
        <taxon>Zoopagomycotina</taxon>
        <taxon>Zoopagomycetes</taxon>
        <taxon>Zoopagales</taxon>
        <taxon>Sigmoideomycetaceae</taxon>
        <taxon>Thamnocephalis</taxon>
    </lineage>
</organism>
<evidence type="ECO:0000256" key="4">
    <source>
        <dbReference type="ARBA" id="ARBA00022801"/>
    </source>
</evidence>
<dbReference type="GO" id="GO:0043813">
    <property type="term" value="F:phosphatidylinositol-3,5-bisphosphate 5-phosphatase activity"/>
    <property type="evidence" value="ECO:0007669"/>
    <property type="project" value="TreeGrafter"/>
</dbReference>
<protein>
    <recommendedName>
        <fullName evidence="3">phosphoinositide 5-phosphatase</fullName>
        <ecNumber evidence="3">3.1.3.36</ecNumber>
    </recommendedName>
</protein>
<dbReference type="InterPro" id="IPR046985">
    <property type="entry name" value="IP5"/>
</dbReference>
<evidence type="ECO:0000256" key="2">
    <source>
        <dbReference type="ARBA" id="ARBA00009678"/>
    </source>
</evidence>
<dbReference type="GO" id="GO:0004519">
    <property type="term" value="F:endonuclease activity"/>
    <property type="evidence" value="ECO:0007669"/>
    <property type="project" value="UniProtKB-KW"/>
</dbReference>
<dbReference type="Proteomes" id="UP000271241">
    <property type="component" value="Unassembled WGS sequence"/>
</dbReference>
<evidence type="ECO:0000256" key="3">
    <source>
        <dbReference type="ARBA" id="ARBA00013044"/>
    </source>
</evidence>
<comment type="similarity">
    <text evidence="2">In the central section; belongs to the inositol 1,4,5-trisphosphate 5-phosphatase family.</text>
</comment>
<gene>
    <name evidence="6" type="ORF">THASP1DRAFT_14902</name>
</gene>
<dbReference type="GO" id="GO:0005737">
    <property type="term" value="C:cytoplasm"/>
    <property type="evidence" value="ECO:0007669"/>
    <property type="project" value="TreeGrafter"/>
</dbReference>
<dbReference type="Gene3D" id="3.60.10.10">
    <property type="entry name" value="Endonuclease/exonuclease/phosphatase"/>
    <property type="match status" value="1"/>
</dbReference>